<gene>
    <name evidence="2" type="ORF">DCAF_LOCUS14350</name>
</gene>
<dbReference type="AlphaFoldDB" id="A0AAV1RRK0"/>
<protein>
    <submittedName>
        <fullName evidence="2">Uncharacterized protein</fullName>
    </submittedName>
</protein>
<comment type="caution">
    <text evidence="2">The sequence shown here is derived from an EMBL/GenBank/DDBJ whole genome shotgun (WGS) entry which is preliminary data.</text>
</comment>
<keyword evidence="1" id="KW-0611">Plant defense</keyword>
<evidence type="ECO:0000313" key="2">
    <source>
        <dbReference type="EMBL" id="CAK7339299.1"/>
    </source>
</evidence>
<evidence type="ECO:0000313" key="3">
    <source>
        <dbReference type="Proteomes" id="UP001314170"/>
    </source>
</evidence>
<dbReference type="EMBL" id="CAWUPB010001157">
    <property type="protein sequence ID" value="CAK7339299.1"/>
    <property type="molecule type" value="Genomic_DNA"/>
</dbReference>
<sequence length="510" mass="58395">MLINWPSFLVHGGFELSKLSSGLYHLRADGPKFQQVEQAENLKSLDTKGLQHLTSPTELKILKCRNLQSFPGEGLPSSLSSLTIYDLENLKSLDYKWMQHLTSLRELELGFCRVLQYFPEEGLPSSLSSLEIYGCPLLSKRCEKEKGDYWPRIFITVLVDETGDKFALIFICQGDLLKRGKQDREDVMGEPDDVNNKHEYRQSERIPLNFRAKVHSKDRNHGRMVVCRNRDHIGGLLVQMHAKLRTSNTSQRMYTKSIDPRSLLCSQAVESRNHLTITCQAQRSFSRRSFNFVMVEERPHQKFQPLTSFSCFQDSVLCKLQAERDCATHQTSVAQMIKSLHNCGLAVTYPLRPIIQGLAIAHSSGFVFAVFSTGYWNDHTTSAGANASQKAEHDSATDKRSIAKMVKNLHNWLCCTERRGRKVYLVNNGYWNDYAMPAGENIASQTERDRKGPSMKQTQQKRWIGCRTSNDLKRQLESKELCKAQADHQTKSREAQCIFKARDQMNTFRL</sequence>
<accession>A0AAV1RRK0</accession>
<organism evidence="2 3">
    <name type="scientific">Dovyalis caffra</name>
    <dbReference type="NCBI Taxonomy" id="77055"/>
    <lineage>
        <taxon>Eukaryota</taxon>
        <taxon>Viridiplantae</taxon>
        <taxon>Streptophyta</taxon>
        <taxon>Embryophyta</taxon>
        <taxon>Tracheophyta</taxon>
        <taxon>Spermatophyta</taxon>
        <taxon>Magnoliopsida</taxon>
        <taxon>eudicotyledons</taxon>
        <taxon>Gunneridae</taxon>
        <taxon>Pentapetalae</taxon>
        <taxon>rosids</taxon>
        <taxon>fabids</taxon>
        <taxon>Malpighiales</taxon>
        <taxon>Salicaceae</taxon>
        <taxon>Flacourtieae</taxon>
        <taxon>Dovyalis</taxon>
    </lineage>
</organism>
<dbReference type="InterPro" id="IPR032675">
    <property type="entry name" value="LRR_dom_sf"/>
</dbReference>
<dbReference type="PANTHER" id="PTHR36766">
    <property type="entry name" value="PLANT BROAD-SPECTRUM MILDEW RESISTANCE PROTEIN RPW8"/>
    <property type="match status" value="1"/>
</dbReference>
<reference evidence="2 3" key="1">
    <citation type="submission" date="2024-01" db="EMBL/GenBank/DDBJ databases">
        <authorList>
            <person name="Waweru B."/>
        </authorList>
    </citation>
    <scope>NUCLEOTIDE SEQUENCE [LARGE SCALE GENOMIC DNA]</scope>
</reference>
<keyword evidence="3" id="KW-1185">Reference proteome</keyword>
<name>A0AAV1RRK0_9ROSI</name>
<dbReference type="Gene3D" id="3.80.10.10">
    <property type="entry name" value="Ribonuclease Inhibitor"/>
    <property type="match status" value="1"/>
</dbReference>
<proteinExistence type="predicted"/>
<dbReference type="SUPFAM" id="SSF52058">
    <property type="entry name" value="L domain-like"/>
    <property type="match status" value="1"/>
</dbReference>
<dbReference type="PANTHER" id="PTHR36766:SF40">
    <property type="entry name" value="DISEASE RESISTANCE PROTEIN RGA3"/>
    <property type="match status" value="1"/>
</dbReference>
<dbReference type="GO" id="GO:0006952">
    <property type="term" value="P:defense response"/>
    <property type="evidence" value="ECO:0007669"/>
    <property type="project" value="UniProtKB-KW"/>
</dbReference>
<dbReference type="Proteomes" id="UP001314170">
    <property type="component" value="Unassembled WGS sequence"/>
</dbReference>
<evidence type="ECO:0000256" key="1">
    <source>
        <dbReference type="ARBA" id="ARBA00022821"/>
    </source>
</evidence>